<proteinExistence type="predicted"/>
<dbReference type="RefSeq" id="XP_025345952.1">
    <property type="nucleotide sequence ID" value="XM_025494508.1"/>
</dbReference>
<evidence type="ECO:0000256" key="1">
    <source>
        <dbReference type="SAM" id="MobiDB-lite"/>
    </source>
</evidence>
<organism evidence="2 3">
    <name type="scientific">Pseudomicrostroma glucosiphilum</name>
    <dbReference type="NCBI Taxonomy" id="1684307"/>
    <lineage>
        <taxon>Eukaryota</taxon>
        <taxon>Fungi</taxon>
        <taxon>Dikarya</taxon>
        <taxon>Basidiomycota</taxon>
        <taxon>Ustilaginomycotina</taxon>
        <taxon>Exobasidiomycetes</taxon>
        <taxon>Microstromatales</taxon>
        <taxon>Microstromatales incertae sedis</taxon>
        <taxon>Pseudomicrostroma</taxon>
    </lineage>
</organism>
<keyword evidence="3" id="KW-1185">Reference proteome</keyword>
<dbReference type="OrthoDB" id="8249012at2759"/>
<protein>
    <submittedName>
        <fullName evidence="2">Uncharacterized protein</fullName>
    </submittedName>
</protein>
<name>A0A316U054_9BASI</name>
<feature type="compositionally biased region" description="Polar residues" evidence="1">
    <location>
        <begin position="258"/>
        <end position="276"/>
    </location>
</feature>
<accession>A0A316U054</accession>
<feature type="compositionally biased region" description="Low complexity" evidence="1">
    <location>
        <begin position="227"/>
        <end position="244"/>
    </location>
</feature>
<feature type="compositionally biased region" description="Basic and acidic residues" evidence="1">
    <location>
        <begin position="216"/>
        <end position="225"/>
    </location>
</feature>
<evidence type="ECO:0000313" key="2">
    <source>
        <dbReference type="EMBL" id="PWN18792.1"/>
    </source>
</evidence>
<feature type="region of interest" description="Disordered" evidence="1">
    <location>
        <begin position="212"/>
        <end position="289"/>
    </location>
</feature>
<dbReference type="AlphaFoldDB" id="A0A316U054"/>
<sequence>MPPSPFPRPSTSQLRSSAPEYKRLLAVRAKQGGPPKERTNLVELDEQLWGRGESSISGRLGSAEHGESAELSLEDLKKCMTWKLARGKFRPTLLPLLSSNSPDLVANTTRQAFSQYAATPAGALASLKTLCVLKGIGPATASLLLSLYSPETEAFMSDEALLCLDCKVGYTEKDWKGFREKVTKAVQEGKWESAKELEKGCWAWAMRVQGGEETSGELREAKQDLPKTSLIQKSQKSTSSKVSQNAEPEKGRGKRTSLQKASESEESMTTKTQTVDSAVDKAKRRRTKA</sequence>
<reference evidence="2 3" key="1">
    <citation type="journal article" date="2018" name="Mol. Biol. Evol.">
        <title>Broad Genomic Sampling Reveals a Smut Pathogenic Ancestry of the Fungal Clade Ustilaginomycotina.</title>
        <authorList>
            <person name="Kijpornyongpan T."/>
            <person name="Mondo S.J."/>
            <person name="Barry K."/>
            <person name="Sandor L."/>
            <person name="Lee J."/>
            <person name="Lipzen A."/>
            <person name="Pangilinan J."/>
            <person name="LaButti K."/>
            <person name="Hainaut M."/>
            <person name="Henrissat B."/>
            <person name="Grigoriev I.V."/>
            <person name="Spatafora J.W."/>
            <person name="Aime M.C."/>
        </authorList>
    </citation>
    <scope>NUCLEOTIDE SEQUENCE [LARGE SCALE GENOMIC DNA]</scope>
    <source>
        <strain evidence="2 3">MCA 4718</strain>
    </source>
</reference>
<dbReference type="EMBL" id="KZ819334">
    <property type="protein sequence ID" value="PWN18792.1"/>
    <property type="molecule type" value="Genomic_DNA"/>
</dbReference>
<dbReference type="Proteomes" id="UP000245942">
    <property type="component" value="Unassembled WGS sequence"/>
</dbReference>
<evidence type="ECO:0000313" key="3">
    <source>
        <dbReference type="Proteomes" id="UP000245942"/>
    </source>
</evidence>
<gene>
    <name evidence="2" type="ORF">BCV69DRAFT_300948</name>
</gene>
<dbReference type="PANTHER" id="PTHR21521:SF0">
    <property type="entry name" value="AMUN, ISOFORM A"/>
    <property type="match status" value="1"/>
</dbReference>
<dbReference type="PANTHER" id="PTHR21521">
    <property type="entry name" value="AMUN, ISOFORM A"/>
    <property type="match status" value="1"/>
</dbReference>
<dbReference type="STRING" id="1684307.A0A316U054"/>
<dbReference type="GeneID" id="37016242"/>